<dbReference type="InterPro" id="IPR000504">
    <property type="entry name" value="RRM_dom"/>
</dbReference>
<evidence type="ECO:0000256" key="2">
    <source>
        <dbReference type="ARBA" id="ARBA00022884"/>
    </source>
</evidence>
<dbReference type="PROSITE" id="PS50102">
    <property type="entry name" value="RRM"/>
    <property type="match status" value="1"/>
</dbReference>
<dbReference type="AlphaFoldDB" id="A0A166RT80"/>
<reference evidence="7 8" key="1">
    <citation type="submission" date="2015-06" db="EMBL/GenBank/DDBJ databases">
        <title>Survival trade-offs in plant roots during colonization by closely related pathogenic and mutualistic fungi.</title>
        <authorList>
            <person name="Hacquard S."/>
            <person name="Kracher B."/>
            <person name="Hiruma K."/>
            <person name="Weinman A."/>
            <person name="Muench P."/>
            <person name="Garrido Oter R."/>
            <person name="Ver Loren van Themaat E."/>
            <person name="Dallerey J.-F."/>
            <person name="Damm U."/>
            <person name="Henrissat B."/>
            <person name="Lespinet O."/>
            <person name="Thon M."/>
            <person name="Kemen E."/>
            <person name="McHardy A.C."/>
            <person name="Schulze-Lefert P."/>
            <person name="O'Connell R.J."/>
        </authorList>
    </citation>
    <scope>NUCLEOTIDE SEQUENCE [LARGE SCALE GENOMIC DNA]</scope>
    <source>
        <strain evidence="7 8">0861</strain>
    </source>
</reference>
<dbReference type="STRING" id="708197.A0A166RT80"/>
<dbReference type="SUPFAM" id="SSF54928">
    <property type="entry name" value="RNA-binding domain, RBD"/>
    <property type="match status" value="1"/>
</dbReference>
<keyword evidence="2 4" id="KW-0694">RNA-binding</keyword>
<evidence type="ECO:0000313" key="8">
    <source>
        <dbReference type="Proteomes" id="UP000076552"/>
    </source>
</evidence>
<keyword evidence="8" id="KW-1185">Reference proteome</keyword>
<dbReference type="Proteomes" id="UP000076552">
    <property type="component" value="Unassembled WGS sequence"/>
</dbReference>
<comment type="caution">
    <text evidence="7">The sequence shown here is derived from an EMBL/GenBank/DDBJ whole genome shotgun (WGS) entry which is preliminary data.</text>
</comment>
<sequence>LPSRLYSIVWSPLIFQGPTTVPEQTAKMAPELRKRTRSATAAAEKPAAKKTTKVEKVEKVEPEKVTKKTTKVEKVEKAPKRKAPEEAQASPVAAKKQKPVKAAAKSKKSKPEPVEEAAPETAEVAEESVVALDDAGNSDEEVDADIQALAAGLDSDAENAPAGKGTFKEGMDVGKVPKHAKKQKQLTNGKKEEPGVVFISRLPHGFYEHELKGYFSQFGPISRLRLARNKKTGASKHYAFIEFAEESTADIVSKTMDSYLLFGHILKVKTVPRDQLHEDVWKGANKRFKKIPWSKIAAGEIAKPRTESGWTHKVSKEEKKRLERAQKLKEIGYEFEAPKLKGAVAPPPEPMAVDAPEEPEAIEAAPVEEKPVEEAAVEEAAEAETPKAAKGKAKKGGRRKSKA</sequence>
<evidence type="ECO:0000256" key="4">
    <source>
        <dbReference type="PROSITE-ProRule" id="PRU00176"/>
    </source>
</evidence>
<evidence type="ECO:0000256" key="3">
    <source>
        <dbReference type="ARBA" id="ARBA00023242"/>
    </source>
</evidence>
<feature type="non-terminal residue" evidence="7">
    <location>
        <position position="1"/>
    </location>
</feature>
<feature type="compositionally biased region" description="Basic residues" evidence="5">
    <location>
        <begin position="95"/>
        <end position="108"/>
    </location>
</feature>
<dbReference type="SMART" id="SM00360">
    <property type="entry name" value="RRM"/>
    <property type="match status" value="1"/>
</dbReference>
<comment type="subcellular location">
    <subcellularLocation>
        <location evidence="1">Nucleus</location>
        <location evidence="1">Nucleolus</location>
    </subcellularLocation>
</comment>
<evidence type="ECO:0000256" key="1">
    <source>
        <dbReference type="ARBA" id="ARBA00004604"/>
    </source>
</evidence>
<keyword evidence="3" id="KW-0539">Nucleus</keyword>
<feature type="compositionally biased region" description="Acidic residues" evidence="5">
    <location>
        <begin position="114"/>
        <end position="126"/>
    </location>
</feature>
<feature type="compositionally biased region" description="Basic and acidic residues" evidence="5">
    <location>
        <begin position="52"/>
        <end position="85"/>
    </location>
</feature>
<feature type="region of interest" description="Disordered" evidence="5">
    <location>
        <begin position="341"/>
        <end position="403"/>
    </location>
</feature>
<dbReference type="PANTHER" id="PTHR46754">
    <property type="entry name" value="MKI67 FHA DOMAIN-INTERACTING NUCLEOLAR PHOSPHOPROTEIN"/>
    <property type="match status" value="1"/>
</dbReference>
<gene>
    <name evidence="7" type="ORF">CT0861_10598</name>
</gene>
<evidence type="ECO:0000256" key="5">
    <source>
        <dbReference type="SAM" id="MobiDB-lite"/>
    </source>
</evidence>
<dbReference type="InterPro" id="IPR035979">
    <property type="entry name" value="RBD_domain_sf"/>
</dbReference>
<dbReference type="GO" id="GO:0003723">
    <property type="term" value="F:RNA binding"/>
    <property type="evidence" value="ECO:0007669"/>
    <property type="project" value="UniProtKB-UniRule"/>
</dbReference>
<protein>
    <submittedName>
        <fullName evidence="7">Ribosomal biogenesis protein GAR2</fullName>
    </submittedName>
</protein>
<evidence type="ECO:0000313" key="7">
    <source>
        <dbReference type="EMBL" id="KZL69698.1"/>
    </source>
</evidence>
<dbReference type="Pfam" id="PF00076">
    <property type="entry name" value="RRM_1"/>
    <property type="match status" value="1"/>
</dbReference>
<feature type="domain" description="RRM" evidence="6">
    <location>
        <begin position="195"/>
        <end position="273"/>
    </location>
</feature>
<organism evidence="7 8">
    <name type="scientific">Colletotrichum tofieldiae</name>
    <dbReference type="NCBI Taxonomy" id="708197"/>
    <lineage>
        <taxon>Eukaryota</taxon>
        <taxon>Fungi</taxon>
        <taxon>Dikarya</taxon>
        <taxon>Ascomycota</taxon>
        <taxon>Pezizomycotina</taxon>
        <taxon>Sordariomycetes</taxon>
        <taxon>Hypocreomycetidae</taxon>
        <taxon>Glomerellales</taxon>
        <taxon>Glomerellaceae</taxon>
        <taxon>Colletotrichum</taxon>
        <taxon>Colletotrichum spaethianum species complex</taxon>
    </lineage>
</organism>
<dbReference type="InterPro" id="IPR012677">
    <property type="entry name" value="Nucleotide-bd_a/b_plait_sf"/>
</dbReference>
<proteinExistence type="predicted"/>
<feature type="compositionally biased region" description="Basic residues" evidence="5">
    <location>
        <begin position="389"/>
        <end position="403"/>
    </location>
</feature>
<evidence type="ECO:0000259" key="6">
    <source>
        <dbReference type="PROSITE" id="PS50102"/>
    </source>
</evidence>
<dbReference type="GO" id="GO:0005730">
    <property type="term" value="C:nucleolus"/>
    <property type="evidence" value="ECO:0007669"/>
    <property type="project" value="UniProtKB-SubCell"/>
</dbReference>
<dbReference type="EMBL" id="LFIV01000103">
    <property type="protein sequence ID" value="KZL69698.1"/>
    <property type="molecule type" value="Genomic_DNA"/>
</dbReference>
<feature type="region of interest" description="Disordered" evidence="5">
    <location>
        <begin position="22"/>
        <end position="126"/>
    </location>
</feature>
<dbReference type="CDD" id="cd12307">
    <property type="entry name" value="RRM_NIFK_like"/>
    <property type="match status" value="1"/>
</dbReference>
<feature type="region of interest" description="Disordered" evidence="5">
    <location>
        <begin position="155"/>
        <end position="189"/>
    </location>
</feature>
<name>A0A166RT80_9PEZI</name>
<accession>A0A166RT80</accession>
<dbReference type="Gene3D" id="3.30.70.330">
    <property type="match status" value="1"/>
</dbReference>